<gene>
    <name evidence="2" type="ORF">GSOID_T00016737001</name>
</gene>
<reference evidence="2" key="1">
    <citation type="journal article" date="2010" name="Science">
        <title>Plasticity of animal genome architecture unmasked by rapid evolution of a pelagic tunicate.</title>
        <authorList>
            <person name="Denoeud F."/>
            <person name="Henriet S."/>
            <person name="Mungpakdee S."/>
            <person name="Aury J.M."/>
            <person name="Da Silva C."/>
            <person name="Brinkmann H."/>
            <person name="Mikhaleva J."/>
            <person name="Olsen L.C."/>
            <person name="Jubin C."/>
            <person name="Canestro C."/>
            <person name="Bouquet J.M."/>
            <person name="Danks G."/>
            <person name="Poulain J."/>
            <person name="Campsteijn C."/>
            <person name="Adamski M."/>
            <person name="Cross I."/>
            <person name="Yadetie F."/>
            <person name="Muffato M."/>
            <person name="Louis A."/>
            <person name="Butcher S."/>
            <person name="Tsagkogeorga G."/>
            <person name="Konrad A."/>
            <person name="Singh S."/>
            <person name="Jensen M.F."/>
            <person name="Cong E.H."/>
            <person name="Eikeseth-Otteraa H."/>
            <person name="Noel B."/>
            <person name="Anthouard V."/>
            <person name="Porcel B.M."/>
            <person name="Kachouri-Lafond R."/>
            <person name="Nishino A."/>
            <person name="Ugolini M."/>
            <person name="Chourrout P."/>
            <person name="Nishida H."/>
            <person name="Aasland R."/>
            <person name="Huzurbazar S."/>
            <person name="Westhof E."/>
            <person name="Delsuc F."/>
            <person name="Lehrach H."/>
            <person name="Reinhardt R."/>
            <person name="Weissenbach J."/>
            <person name="Roy S.W."/>
            <person name="Artiguenave F."/>
            <person name="Postlethwait J.H."/>
            <person name="Manak J.R."/>
            <person name="Thompson E.M."/>
            <person name="Jaillon O."/>
            <person name="Du Pasquier L."/>
            <person name="Boudinot P."/>
            <person name="Liberles D.A."/>
            <person name="Volff J.N."/>
            <person name="Philippe H."/>
            <person name="Lenhard B."/>
            <person name="Roest Crollius H."/>
            <person name="Wincker P."/>
            <person name="Chourrout D."/>
        </authorList>
    </citation>
    <scope>NUCLEOTIDE SEQUENCE [LARGE SCALE GENOMIC DNA]</scope>
</reference>
<accession>E4XNY2</accession>
<keyword evidence="3" id="KW-1185">Reference proteome</keyword>
<dbReference type="Proteomes" id="UP000001307">
    <property type="component" value="Unassembled WGS sequence"/>
</dbReference>
<name>E4XNY2_OIKDI</name>
<protein>
    <submittedName>
        <fullName evidence="2">Uncharacterized protein</fullName>
    </submittedName>
</protein>
<organism evidence="2">
    <name type="scientific">Oikopleura dioica</name>
    <name type="common">Tunicate</name>
    <dbReference type="NCBI Taxonomy" id="34765"/>
    <lineage>
        <taxon>Eukaryota</taxon>
        <taxon>Metazoa</taxon>
        <taxon>Chordata</taxon>
        <taxon>Tunicata</taxon>
        <taxon>Appendicularia</taxon>
        <taxon>Copelata</taxon>
        <taxon>Oikopleuridae</taxon>
        <taxon>Oikopleura</taxon>
    </lineage>
</organism>
<dbReference type="EMBL" id="FN653087">
    <property type="protein sequence ID" value="CBY11570.1"/>
    <property type="molecule type" value="Genomic_DNA"/>
</dbReference>
<dbReference type="InParanoid" id="E4XNY2"/>
<evidence type="ECO:0000313" key="3">
    <source>
        <dbReference type="Proteomes" id="UP000001307"/>
    </source>
</evidence>
<sequence>MRVEILTSWPDLASSSRISILPRRCALLAALRCLLVGFLSGMDSTRTTRKCETATRLGYIK</sequence>
<evidence type="ECO:0000256" key="1">
    <source>
        <dbReference type="SAM" id="Phobius"/>
    </source>
</evidence>
<evidence type="ECO:0000313" key="2">
    <source>
        <dbReference type="EMBL" id="CBY11570.1"/>
    </source>
</evidence>
<keyword evidence="1" id="KW-0812">Transmembrane</keyword>
<keyword evidence="1" id="KW-0472">Membrane</keyword>
<proteinExistence type="predicted"/>
<dbReference type="AlphaFoldDB" id="E4XNY2"/>
<feature type="transmembrane region" description="Helical" evidence="1">
    <location>
        <begin position="20"/>
        <end position="40"/>
    </location>
</feature>
<keyword evidence="1" id="KW-1133">Transmembrane helix</keyword>